<keyword evidence="1" id="KW-0175">Coiled coil</keyword>
<evidence type="ECO:0000256" key="1">
    <source>
        <dbReference type="SAM" id="Coils"/>
    </source>
</evidence>
<comment type="caution">
    <text evidence="3">The sequence shown here is derived from an EMBL/GenBank/DDBJ whole genome shotgun (WGS) entry which is preliminary data.</text>
</comment>
<dbReference type="EMBL" id="BHXQ01000001">
    <property type="protein sequence ID" value="GCC49835.1"/>
    <property type="molecule type" value="Genomic_DNA"/>
</dbReference>
<accession>A0A401U4Q3</accession>
<dbReference type="Pfam" id="PF12696">
    <property type="entry name" value="TraG-D_C"/>
    <property type="match status" value="1"/>
</dbReference>
<evidence type="ECO:0000313" key="4">
    <source>
        <dbReference type="Proteomes" id="UP000288227"/>
    </source>
</evidence>
<keyword evidence="4" id="KW-1185">Reference proteome</keyword>
<dbReference type="InterPro" id="IPR027417">
    <property type="entry name" value="P-loop_NTPase"/>
</dbReference>
<organism evidence="3 4">
    <name type="scientific">Chryseotalea sanaruensis</name>
    <dbReference type="NCBI Taxonomy" id="2482724"/>
    <lineage>
        <taxon>Bacteria</taxon>
        <taxon>Pseudomonadati</taxon>
        <taxon>Bacteroidota</taxon>
        <taxon>Cytophagia</taxon>
        <taxon>Cytophagales</taxon>
        <taxon>Chryseotaleaceae</taxon>
        <taxon>Chryseotalea</taxon>
    </lineage>
</organism>
<evidence type="ECO:0000313" key="3">
    <source>
        <dbReference type="EMBL" id="GCC49835.1"/>
    </source>
</evidence>
<dbReference type="SUPFAM" id="SSF52540">
    <property type="entry name" value="P-loop containing nucleoside triphosphate hydrolases"/>
    <property type="match status" value="1"/>
</dbReference>
<feature type="coiled-coil region" evidence="1">
    <location>
        <begin position="195"/>
        <end position="222"/>
    </location>
</feature>
<evidence type="ECO:0000259" key="2">
    <source>
        <dbReference type="Pfam" id="PF12696"/>
    </source>
</evidence>
<protein>
    <recommendedName>
        <fullName evidence="2">TraD/TraG TraM recognition site domain-containing protein</fullName>
    </recommendedName>
</protein>
<sequence>MRMQGFDLDTILINFNGKTTSDNWTIRNAVEGVQIFGGIGSGKTSGSGRLFALKYLKAGFGGLVLTAKPDEKKLWEDYCRLTGRLGDMVVIEPGGKNNFNFLEYESKNSSPGMSITGNIVHVLKTVLKASEEKQGGKSDDMFWENSTDLLMHNLVDLCKLAYGALRIKDLYEIAQSLPKTENELLDPKLADRPYQKAIRIANKKVKEKLDEWERKFDLQELSKMEKEGTSSGRAMEDIPELHLLSQIEDFFHIYIPMSEKTRSIIDFSFVGFLSRFMHEPVYSLFSNKISNIEPEDCLRGAIIVLNLPVKSYGKVGRDAQIMFKYIWQRAMERRDPKYGQRPVFLWADESQNFLHEHDADYQATARSSRICTVYISQNLPNYYANMGGEKSEYRVKSFLGTLNTKIFHANADIETNTYSSTLIGEAEYERKSIGATAGVNNISGSQTSSTHTEKIVRPEVFVKLKTGGSNNDGVIEAYIHRPGAPFSTGDNHLKTKFNQSDLKL</sequence>
<dbReference type="Gene3D" id="3.40.50.300">
    <property type="entry name" value="P-loop containing nucleotide triphosphate hydrolases"/>
    <property type="match status" value="1"/>
</dbReference>
<reference evidence="3 4" key="1">
    <citation type="submission" date="2018-11" db="EMBL/GenBank/DDBJ databases">
        <title>Chryseotalea sanarue gen. nov., sp., nov., a member of the family Cytophagaceae, isolated from a brackish lake in Hamamatsu Japan.</title>
        <authorList>
            <person name="Maejima Y."/>
            <person name="Iino T."/>
            <person name="Muraguchi Y."/>
            <person name="Fukuda K."/>
            <person name="Ohkuma M."/>
            <person name="Moriuchi R."/>
            <person name="Dohra H."/>
            <person name="Kimbara K."/>
            <person name="Shintani M."/>
        </authorList>
    </citation>
    <scope>NUCLEOTIDE SEQUENCE [LARGE SCALE GENOMIC DNA]</scope>
    <source>
        <strain evidence="3 4">Ys</strain>
    </source>
</reference>
<name>A0A401U4Q3_9BACT</name>
<dbReference type="InterPro" id="IPR032689">
    <property type="entry name" value="TraG-D_C"/>
</dbReference>
<dbReference type="AlphaFoldDB" id="A0A401U4Q3"/>
<dbReference type="Proteomes" id="UP000288227">
    <property type="component" value="Unassembled WGS sequence"/>
</dbReference>
<gene>
    <name evidence="3" type="ORF">SanaruYs_00490</name>
</gene>
<proteinExistence type="predicted"/>
<feature type="domain" description="TraD/TraG TraM recognition site" evidence="2">
    <location>
        <begin position="342"/>
        <end position="464"/>
    </location>
</feature>